<evidence type="ECO:0000313" key="6">
    <source>
        <dbReference type="Proteomes" id="UP000799537"/>
    </source>
</evidence>
<keyword evidence="6" id="KW-1185">Reference proteome</keyword>
<dbReference type="Pfam" id="PF12796">
    <property type="entry name" value="Ank_2"/>
    <property type="match status" value="1"/>
</dbReference>
<gene>
    <name evidence="5" type="ORF">M409DRAFT_16681</name>
</gene>
<organism evidence="5 6">
    <name type="scientific">Zasmidium cellare ATCC 36951</name>
    <dbReference type="NCBI Taxonomy" id="1080233"/>
    <lineage>
        <taxon>Eukaryota</taxon>
        <taxon>Fungi</taxon>
        <taxon>Dikarya</taxon>
        <taxon>Ascomycota</taxon>
        <taxon>Pezizomycotina</taxon>
        <taxon>Dothideomycetes</taxon>
        <taxon>Dothideomycetidae</taxon>
        <taxon>Mycosphaerellales</taxon>
        <taxon>Mycosphaerellaceae</taxon>
        <taxon>Zasmidium</taxon>
    </lineage>
</organism>
<dbReference type="Gene3D" id="1.25.40.20">
    <property type="entry name" value="Ankyrin repeat-containing domain"/>
    <property type="match status" value="1"/>
</dbReference>
<dbReference type="SUPFAM" id="SSF48403">
    <property type="entry name" value="Ankyrin repeat"/>
    <property type="match status" value="1"/>
</dbReference>
<dbReference type="EMBL" id="ML993580">
    <property type="protein sequence ID" value="KAF2172719.1"/>
    <property type="molecule type" value="Genomic_DNA"/>
</dbReference>
<feature type="compositionally biased region" description="Polar residues" evidence="4">
    <location>
        <begin position="1"/>
        <end position="13"/>
    </location>
</feature>
<dbReference type="SMART" id="SM00248">
    <property type="entry name" value="ANK"/>
    <property type="match status" value="2"/>
</dbReference>
<evidence type="ECO:0000256" key="3">
    <source>
        <dbReference type="PROSITE-ProRule" id="PRU00023"/>
    </source>
</evidence>
<dbReference type="PROSITE" id="PS50088">
    <property type="entry name" value="ANK_REPEAT"/>
    <property type="match status" value="1"/>
</dbReference>
<dbReference type="InterPro" id="IPR002110">
    <property type="entry name" value="Ankyrin_rpt"/>
</dbReference>
<dbReference type="InterPro" id="IPR036770">
    <property type="entry name" value="Ankyrin_rpt-contain_sf"/>
</dbReference>
<keyword evidence="1" id="KW-0677">Repeat</keyword>
<name>A0A6A6D3L1_ZASCE</name>
<dbReference type="Proteomes" id="UP000799537">
    <property type="component" value="Unassembled WGS sequence"/>
</dbReference>
<evidence type="ECO:0000256" key="1">
    <source>
        <dbReference type="ARBA" id="ARBA00022737"/>
    </source>
</evidence>
<keyword evidence="2 3" id="KW-0040">ANK repeat</keyword>
<dbReference type="PROSITE" id="PS50297">
    <property type="entry name" value="ANK_REP_REGION"/>
    <property type="match status" value="1"/>
</dbReference>
<evidence type="ECO:0000256" key="4">
    <source>
        <dbReference type="SAM" id="MobiDB-lite"/>
    </source>
</evidence>
<feature type="repeat" description="ANK" evidence="3">
    <location>
        <begin position="67"/>
        <end position="99"/>
    </location>
</feature>
<proteinExistence type="predicted"/>
<dbReference type="GeneID" id="54556994"/>
<dbReference type="OrthoDB" id="366390at2759"/>
<dbReference type="RefSeq" id="XP_033673608.1">
    <property type="nucleotide sequence ID" value="XM_033803722.1"/>
</dbReference>
<accession>A0A6A6D3L1</accession>
<feature type="region of interest" description="Disordered" evidence="4">
    <location>
        <begin position="1"/>
        <end position="29"/>
    </location>
</feature>
<dbReference type="PANTHER" id="PTHR24171">
    <property type="entry name" value="ANKYRIN REPEAT DOMAIN-CONTAINING PROTEIN 39-RELATED"/>
    <property type="match status" value="1"/>
</dbReference>
<evidence type="ECO:0000313" key="5">
    <source>
        <dbReference type="EMBL" id="KAF2172719.1"/>
    </source>
</evidence>
<sequence length="155" mass="16383">MGLPQEQPQTAQRSQPDPSTSTTKPTTLPPEALSLATKLFDYARAGSTAPLAQYLTAGIPANLTNHKGDTLLMLAAYHGHVDTVSMLLDHGADANVLNERGQSPVAGAVFKGYEGVVRVLVERGGVDLEAGRPNAVEAARMFRREGMLALFGVGE</sequence>
<reference evidence="5" key="1">
    <citation type="journal article" date="2020" name="Stud. Mycol.">
        <title>101 Dothideomycetes genomes: a test case for predicting lifestyles and emergence of pathogens.</title>
        <authorList>
            <person name="Haridas S."/>
            <person name="Albert R."/>
            <person name="Binder M."/>
            <person name="Bloem J."/>
            <person name="Labutti K."/>
            <person name="Salamov A."/>
            <person name="Andreopoulos B."/>
            <person name="Baker S."/>
            <person name="Barry K."/>
            <person name="Bills G."/>
            <person name="Bluhm B."/>
            <person name="Cannon C."/>
            <person name="Castanera R."/>
            <person name="Culley D."/>
            <person name="Daum C."/>
            <person name="Ezra D."/>
            <person name="Gonzalez J."/>
            <person name="Henrissat B."/>
            <person name="Kuo A."/>
            <person name="Liang C."/>
            <person name="Lipzen A."/>
            <person name="Lutzoni F."/>
            <person name="Magnuson J."/>
            <person name="Mondo S."/>
            <person name="Nolan M."/>
            <person name="Ohm R."/>
            <person name="Pangilinan J."/>
            <person name="Park H.-J."/>
            <person name="Ramirez L."/>
            <person name="Alfaro M."/>
            <person name="Sun H."/>
            <person name="Tritt A."/>
            <person name="Yoshinaga Y."/>
            <person name="Zwiers L.-H."/>
            <person name="Turgeon B."/>
            <person name="Goodwin S."/>
            <person name="Spatafora J."/>
            <person name="Crous P."/>
            <person name="Grigoriev I."/>
        </authorList>
    </citation>
    <scope>NUCLEOTIDE SEQUENCE</scope>
    <source>
        <strain evidence="5">ATCC 36951</strain>
    </source>
</reference>
<dbReference type="AlphaFoldDB" id="A0A6A6D3L1"/>
<evidence type="ECO:0000256" key="2">
    <source>
        <dbReference type="ARBA" id="ARBA00023043"/>
    </source>
</evidence>
<feature type="compositionally biased region" description="Low complexity" evidence="4">
    <location>
        <begin position="14"/>
        <end position="29"/>
    </location>
</feature>
<protein>
    <submittedName>
        <fullName evidence="5">Uncharacterized protein</fullName>
    </submittedName>
</protein>